<evidence type="ECO:0000313" key="8">
    <source>
        <dbReference type="Proteomes" id="UP000030763"/>
    </source>
</evidence>
<comment type="similarity">
    <text evidence="1">Belongs to the peptidase C48 family.</text>
</comment>
<accession>U6M921</accession>
<evidence type="ECO:0000256" key="2">
    <source>
        <dbReference type="ARBA" id="ARBA00022670"/>
    </source>
</evidence>
<feature type="compositionally biased region" description="Basic and acidic residues" evidence="5">
    <location>
        <begin position="747"/>
        <end position="762"/>
    </location>
</feature>
<dbReference type="GO" id="GO:0016926">
    <property type="term" value="P:protein desumoylation"/>
    <property type="evidence" value="ECO:0007669"/>
    <property type="project" value="UniProtKB-ARBA"/>
</dbReference>
<dbReference type="OMA" id="DTIIDFC"/>
<dbReference type="SUPFAM" id="SSF54001">
    <property type="entry name" value="Cysteine proteinases"/>
    <property type="match status" value="1"/>
</dbReference>
<dbReference type="RefSeq" id="XP_013337362.1">
    <property type="nucleotide sequence ID" value="XM_013481908.1"/>
</dbReference>
<dbReference type="PANTHER" id="PTHR46915:SF2">
    <property type="entry name" value="UBIQUITIN-LIKE PROTEASE 4"/>
    <property type="match status" value="1"/>
</dbReference>
<dbReference type="Proteomes" id="UP000030763">
    <property type="component" value="Unassembled WGS sequence"/>
</dbReference>
<feature type="compositionally biased region" description="Polar residues" evidence="5">
    <location>
        <begin position="503"/>
        <end position="517"/>
    </location>
</feature>
<feature type="region of interest" description="Disordered" evidence="5">
    <location>
        <begin position="1332"/>
        <end position="1354"/>
    </location>
</feature>
<reference evidence="7" key="2">
    <citation type="submission" date="2013-10" db="EMBL/GenBank/DDBJ databases">
        <authorList>
            <person name="Aslett M."/>
        </authorList>
    </citation>
    <scope>NUCLEOTIDE SEQUENCE [LARGE SCALE GENOMIC DNA]</scope>
    <source>
        <strain evidence="7">Weybridge</strain>
    </source>
</reference>
<reference evidence="7" key="1">
    <citation type="submission" date="2013-10" db="EMBL/GenBank/DDBJ databases">
        <title>Genomic analysis of the causative agents of coccidiosis in chickens.</title>
        <authorList>
            <person name="Reid A.J."/>
            <person name="Blake D."/>
            <person name="Billington K."/>
            <person name="Browne H."/>
            <person name="Dunn M."/>
            <person name="Hung S."/>
            <person name="Kawahara F."/>
            <person name="Miranda-Saavedra D."/>
            <person name="Mourier T."/>
            <person name="Nagra H."/>
            <person name="Otto T.D."/>
            <person name="Rawlings N."/>
            <person name="Sanchez A."/>
            <person name="Sanders M."/>
            <person name="Subramaniam C."/>
            <person name="Tay Y."/>
            <person name="Dear P."/>
            <person name="Doerig C."/>
            <person name="Gruber A."/>
            <person name="Parkinson J."/>
            <person name="Shirley M."/>
            <person name="Wan K.L."/>
            <person name="Berriman M."/>
            <person name="Tomley F."/>
            <person name="Pain A."/>
        </authorList>
    </citation>
    <scope>NUCLEOTIDE SEQUENCE [LARGE SCALE GENOMIC DNA]</scope>
    <source>
        <strain evidence="7">Weybridge</strain>
    </source>
</reference>
<protein>
    <submittedName>
        <fullName evidence="7">Ulp1 protease family, C-terminal catalytic domain-containing protein, putative</fullName>
    </submittedName>
</protein>
<feature type="compositionally biased region" description="Basic and acidic residues" evidence="5">
    <location>
        <begin position="409"/>
        <end position="422"/>
    </location>
</feature>
<keyword evidence="2 7" id="KW-0645">Protease</keyword>
<feature type="region of interest" description="Disordered" evidence="5">
    <location>
        <begin position="322"/>
        <end position="440"/>
    </location>
</feature>
<feature type="region of interest" description="Disordered" evidence="5">
    <location>
        <begin position="541"/>
        <end position="573"/>
    </location>
</feature>
<evidence type="ECO:0000256" key="3">
    <source>
        <dbReference type="ARBA" id="ARBA00022801"/>
    </source>
</evidence>
<dbReference type="GO" id="GO:0008234">
    <property type="term" value="F:cysteine-type peptidase activity"/>
    <property type="evidence" value="ECO:0007669"/>
    <property type="project" value="UniProtKB-KW"/>
</dbReference>
<name>U6M921_EIMMA</name>
<gene>
    <name evidence="7" type="ORF">EMWEY_00033990</name>
</gene>
<feature type="compositionally biased region" description="Polar residues" evidence="5">
    <location>
        <begin position="477"/>
        <end position="487"/>
    </location>
</feature>
<feature type="domain" description="Ubiquitin-like protease family profile" evidence="6">
    <location>
        <begin position="1157"/>
        <end position="1438"/>
    </location>
</feature>
<dbReference type="GO" id="GO:0006508">
    <property type="term" value="P:proteolysis"/>
    <property type="evidence" value="ECO:0007669"/>
    <property type="project" value="UniProtKB-KW"/>
</dbReference>
<keyword evidence="3" id="KW-0378">Hydrolase</keyword>
<organism evidence="7 8">
    <name type="scientific">Eimeria maxima</name>
    <name type="common">Coccidian parasite</name>
    <dbReference type="NCBI Taxonomy" id="5804"/>
    <lineage>
        <taxon>Eukaryota</taxon>
        <taxon>Sar</taxon>
        <taxon>Alveolata</taxon>
        <taxon>Apicomplexa</taxon>
        <taxon>Conoidasida</taxon>
        <taxon>Coccidia</taxon>
        <taxon>Eucoccidiorida</taxon>
        <taxon>Eimeriorina</taxon>
        <taxon>Eimeriidae</taxon>
        <taxon>Eimeria</taxon>
    </lineage>
</organism>
<dbReference type="OrthoDB" id="347592at2759"/>
<feature type="region of interest" description="Disordered" evidence="5">
    <location>
        <begin position="152"/>
        <end position="179"/>
    </location>
</feature>
<dbReference type="PANTHER" id="PTHR46915">
    <property type="entry name" value="UBIQUITIN-LIKE PROTEASE 4-RELATED"/>
    <property type="match status" value="1"/>
</dbReference>
<feature type="region of interest" description="Disordered" evidence="5">
    <location>
        <begin position="675"/>
        <end position="729"/>
    </location>
</feature>
<evidence type="ECO:0000256" key="4">
    <source>
        <dbReference type="ARBA" id="ARBA00022807"/>
    </source>
</evidence>
<dbReference type="Pfam" id="PF02902">
    <property type="entry name" value="Peptidase_C48"/>
    <property type="match status" value="1"/>
</dbReference>
<feature type="compositionally biased region" description="Polar residues" evidence="5">
    <location>
        <begin position="1561"/>
        <end position="1574"/>
    </location>
</feature>
<dbReference type="GeneID" id="25337385"/>
<proteinExistence type="inferred from homology"/>
<feature type="compositionally biased region" description="Polar residues" evidence="5">
    <location>
        <begin position="284"/>
        <end position="299"/>
    </location>
</feature>
<keyword evidence="4" id="KW-0788">Thiol protease</keyword>
<feature type="compositionally biased region" description="Basic and acidic residues" evidence="5">
    <location>
        <begin position="491"/>
        <end position="502"/>
    </location>
</feature>
<evidence type="ECO:0000259" key="6">
    <source>
        <dbReference type="PROSITE" id="PS50600"/>
    </source>
</evidence>
<feature type="compositionally biased region" description="Low complexity" evidence="5">
    <location>
        <begin position="763"/>
        <end position="787"/>
    </location>
</feature>
<feature type="region of interest" description="Disordered" evidence="5">
    <location>
        <begin position="464"/>
        <end position="519"/>
    </location>
</feature>
<feature type="region of interest" description="Disordered" evidence="5">
    <location>
        <begin position="241"/>
        <end position="299"/>
    </location>
</feature>
<evidence type="ECO:0000313" key="7">
    <source>
        <dbReference type="EMBL" id="CDJ60712.1"/>
    </source>
</evidence>
<dbReference type="InterPro" id="IPR003653">
    <property type="entry name" value="Peptidase_C48_C"/>
</dbReference>
<dbReference type="PROSITE" id="PS50600">
    <property type="entry name" value="ULP_PROTEASE"/>
    <property type="match status" value="1"/>
</dbReference>
<feature type="compositionally biased region" description="Basic and acidic residues" evidence="5">
    <location>
        <begin position="554"/>
        <end position="573"/>
    </location>
</feature>
<feature type="compositionally biased region" description="Basic residues" evidence="5">
    <location>
        <begin position="242"/>
        <end position="260"/>
    </location>
</feature>
<dbReference type="EMBL" id="HG721912">
    <property type="protein sequence ID" value="CDJ60712.1"/>
    <property type="molecule type" value="Genomic_DNA"/>
</dbReference>
<evidence type="ECO:0000256" key="1">
    <source>
        <dbReference type="ARBA" id="ARBA00005234"/>
    </source>
</evidence>
<feature type="compositionally biased region" description="Basic residues" evidence="5">
    <location>
        <begin position="381"/>
        <end position="398"/>
    </location>
</feature>
<sequence length="1692" mass="183884">MTEVVRIEDSSDEEEKQAAAYQHGADVCKVWAQDSGESVGEAADGQSAFISLLEPSGGMRGGQMEAATACLILVAALVGGDGHCCVLNAETLSRVAAEYTVLQPPQQHSSSTVGVSASPDEAHGLAAHKIEEGTRTAKKVLVLQANPGRGDVSLDLWEPPSHPAPAPEEGGKKQYADASLGRPAQLASSSSLLRLLCFPKSMISRLRWLGLGAGAAARGWACCSGEVYCCCCRGSTGDRRSLHARRKDRKHSKLHSKKAHAKPEDEQTGMDLHSSSDRKDVQTVGDNGSSYPGEDSASQISGRFASSGVVAASLCSPSVDATQPIRMMQRDGASTTRNDAGATGDCKTLGTSESRRSSTHSGSNHNRLEGSLPEVLGRHSGGGHHKRRSGHSSTKKRSSTSQSKSSQKSRRERDEHPSRKEGPLGIGLATRGDSSRPASTEGLLIGKKDQIHGIATPRNALIVTDGKPLHGAPPPQSGMTPSNSRASTHCEVQRDEMTEKSNTEGSSDRQGTSNSADGLNEERLQYLTTGQSMIGSILAMERTEHKEQQRRRERQADERRSSKEVRPKDADVHPADFFLDHSLSCRKCRKSSGRHDSSDEGHVVPVLCLELLQSQEDKLECSELLQKVLEQEKTNSMCCIGSSLQQAQHHTGNSHGEICKTSAGVFVSQHPMAYTKSSTHGNFHTESERNSRSSKSRRGSNTSRSIGSHIINNSSFGGNSSINGSTDSNGSVSTNINIAHSQCEVARECRAEGDRETADRPHSSSSGKRTSRPRSSTSKYGRSSSSGRHCRSSSSRRKKSRREVSPASTAPATAAGYTRELCYSRLGESSSQRDACGDGTADTSSTQCTQNVSWNIASSVGNMTEGGPCHRVHFRDGSTPKVIDLGPSLELPMAVQSPSLSVEASGESLPIKQIKSAGKRGPWLLLCVGPALHIGPSANNISAGTGAKQGDSQIVEAEPVRESLGCFREQSNKRRGTGLRRWEEAVPTGYRNDCLSLFKVLLPSSIGSGALLDHFLGSGAAGEPIDVEDLVAFFTKCIKEQKKAPSENQANGGQLFPDIVSHISGVLNEFFTSSLFLWKALQKGRNVVSSFSIECLVSFWRARGLQCGVESQRTARKEGIKNFPLVCATPVTVSSEDTRRQASARPTATAPSPVFDLLLDDRTLRRLSEKEFLDDTIIDFCLGFIVDHILSPDERLRVHISNTFFLSALMEQKCEMEAHTRLTRWLKKELTPLPKKDFIFIPVHHKHQHWSLAVVVYPWRAINPSQTSAEHEIVRRASEKSVCKPEVSKLSGAVQQPCSLEVSAHEVGIKMSPQSRTVGIVAPFPLGKGRGVETGQSSASLRAPGPHAQRPSREKARLFHVDSMGLRSVFDRCRGRLKRFLRQEFEHRCGGELKSGVKVELCTDSCCWHDGHSCTLHTPRQQNGYDCGVFVVEYVYFLTRNLSAIETLLVGPSRDCHSQHRNVKQPTVGTTTPSTYGCLAHVDAPVEARSQGKLLKAALGFHCPCMEAGLTAQMRANTQAVCGLHSNLKARLAELRQAHAALFGSSKTSFSRQRDLRVQAGSPTTPPSVSQGNGATHELTPQPVEKISCSAAPHKVPGLQHRQHFPDAIRVQNSDFTDGRASQTQQCPVWGPLPLCASKRRSSHNKWFSQERVTQRRLQLHKMLLFMRQNIRWREDPRLVAHLKSLFLNIGS</sequence>
<keyword evidence="8" id="KW-1185">Reference proteome</keyword>
<evidence type="ECO:0000256" key="5">
    <source>
        <dbReference type="SAM" id="MobiDB-lite"/>
    </source>
</evidence>
<dbReference type="Gene3D" id="3.40.395.10">
    <property type="entry name" value="Adenoviral Proteinase, Chain A"/>
    <property type="match status" value="1"/>
</dbReference>
<feature type="compositionally biased region" description="Low complexity" evidence="5">
    <location>
        <begin position="699"/>
        <end position="725"/>
    </location>
</feature>
<feature type="region of interest" description="Disordered" evidence="5">
    <location>
        <begin position="747"/>
        <end position="812"/>
    </location>
</feature>
<dbReference type="InterPro" id="IPR038765">
    <property type="entry name" value="Papain-like_cys_pep_sf"/>
</dbReference>
<feature type="compositionally biased region" description="Basic residues" evidence="5">
    <location>
        <begin position="788"/>
        <end position="801"/>
    </location>
</feature>
<dbReference type="VEuPathDB" id="ToxoDB:EMWEY_00033990"/>
<feature type="region of interest" description="Disordered" evidence="5">
    <location>
        <begin position="1552"/>
        <end position="1578"/>
    </location>
</feature>